<dbReference type="InterPro" id="IPR023485">
    <property type="entry name" value="Ptyr_pPase"/>
</dbReference>
<keyword evidence="3" id="KW-0378">Hydrolase</keyword>
<dbReference type="SMART" id="SM00226">
    <property type="entry name" value="LMWPc"/>
    <property type="match status" value="1"/>
</dbReference>
<dbReference type="InterPro" id="IPR036196">
    <property type="entry name" value="Ptyr_pPase_sf"/>
</dbReference>
<dbReference type="EMBL" id="CP013421">
    <property type="protein sequence ID" value="AOJ77169.1"/>
    <property type="molecule type" value="Genomic_DNA"/>
</dbReference>
<dbReference type="PANTHER" id="PTHR11717:SF31">
    <property type="entry name" value="LOW MOLECULAR WEIGHT PROTEIN-TYROSINE-PHOSPHATASE ETP-RELATED"/>
    <property type="match status" value="1"/>
</dbReference>
<dbReference type="RefSeq" id="WP_069239719.1">
    <property type="nucleotide sequence ID" value="NZ_CP013421.1"/>
</dbReference>
<dbReference type="AlphaFoldDB" id="A0A1B4LJ01"/>
<feature type="active site" evidence="6">
    <location>
        <position position="15"/>
    </location>
</feature>
<feature type="active site" description="Proton donor" evidence="6">
    <location>
        <position position="114"/>
    </location>
</feature>
<gene>
    <name evidence="8" type="ORF">WJ35_19360</name>
</gene>
<evidence type="ECO:0000256" key="4">
    <source>
        <dbReference type="ARBA" id="ARBA00022912"/>
    </source>
</evidence>
<name>A0A1B4LJ01_9BURK</name>
<evidence type="ECO:0000259" key="7">
    <source>
        <dbReference type="SMART" id="SM00226"/>
    </source>
</evidence>
<comment type="catalytic activity">
    <reaction evidence="5">
        <text>O-phospho-L-tyrosyl-[protein] + H2O = L-tyrosyl-[protein] + phosphate</text>
        <dbReference type="Rhea" id="RHEA:10684"/>
        <dbReference type="Rhea" id="RHEA-COMP:10136"/>
        <dbReference type="Rhea" id="RHEA-COMP:20101"/>
        <dbReference type="ChEBI" id="CHEBI:15377"/>
        <dbReference type="ChEBI" id="CHEBI:43474"/>
        <dbReference type="ChEBI" id="CHEBI:46858"/>
        <dbReference type="ChEBI" id="CHEBI:61978"/>
        <dbReference type="EC" id="3.1.3.48"/>
    </reaction>
</comment>
<evidence type="ECO:0000256" key="2">
    <source>
        <dbReference type="ARBA" id="ARBA00013064"/>
    </source>
</evidence>
<dbReference type="PRINTS" id="PR00719">
    <property type="entry name" value="LMWPTPASE"/>
</dbReference>
<dbReference type="GO" id="GO:0004725">
    <property type="term" value="F:protein tyrosine phosphatase activity"/>
    <property type="evidence" value="ECO:0007669"/>
    <property type="project" value="UniProtKB-EC"/>
</dbReference>
<evidence type="ECO:0000256" key="5">
    <source>
        <dbReference type="ARBA" id="ARBA00051722"/>
    </source>
</evidence>
<sequence length="146" mass="16392">MIDTILVVCEGNICRSPMAEALLARALPAARIRSAGCSALAGRRADPLAVELMAERGIDLGQHIAVDLNLEHMRSADLILTMTQSQRKRIEAGYPFAKGRVFRLGEFEQIDVIDPYRRGRPAFELALTQIDQSMKRWVDKMNRIKN</sequence>
<keyword evidence="4" id="KW-0904">Protein phosphatase</keyword>
<dbReference type="SUPFAM" id="SSF52788">
    <property type="entry name" value="Phosphotyrosine protein phosphatases I"/>
    <property type="match status" value="1"/>
</dbReference>
<evidence type="ECO:0000313" key="9">
    <source>
        <dbReference type="Proteomes" id="UP000243680"/>
    </source>
</evidence>
<proteinExistence type="inferred from homology"/>
<dbReference type="InterPro" id="IPR017867">
    <property type="entry name" value="Tyr_phospatase_low_mol_wt"/>
</dbReference>
<dbReference type="Proteomes" id="UP000243680">
    <property type="component" value="Chromosome 3"/>
</dbReference>
<evidence type="ECO:0000256" key="3">
    <source>
        <dbReference type="ARBA" id="ARBA00022801"/>
    </source>
</evidence>
<accession>A0A1B4LJ01</accession>
<feature type="domain" description="Phosphotyrosine protein phosphatase I" evidence="7">
    <location>
        <begin position="3"/>
        <end position="140"/>
    </location>
</feature>
<evidence type="ECO:0000256" key="6">
    <source>
        <dbReference type="PIRSR" id="PIRSR617867-1"/>
    </source>
</evidence>
<dbReference type="Gene3D" id="3.40.50.2300">
    <property type="match status" value="1"/>
</dbReference>
<dbReference type="CDD" id="cd16343">
    <property type="entry name" value="LMWPTP"/>
    <property type="match status" value="1"/>
</dbReference>
<dbReference type="InterPro" id="IPR050438">
    <property type="entry name" value="LMW_PTPase"/>
</dbReference>
<comment type="similarity">
    <text evidence="1">Belongs to the low molecular weight phosphotyrosine protein phosphatase family.</text>
</comment>
<protein>
    <recommendedName>
        <fullName evidence="2">protein-tyrosine-phosphatase</fullName>
        <ecNumber evidence="2">3.1.3.48</ecNumber>
    </recommendedName>
</protein>
<feature type="active site" description="Nucleophile" evidence="6">
    <location>
        <position position="9"/>
    </location>
</feature>
<reference evidence="8 9" key="1">
    <citation type="submission" date="2015-12" db="EMBL/GenBank/DDBJ databases">
        <title>Diversity of Burkholderia near neighbor genomes.</title>
        <authorList>
            <person name="Sahl J."/>
            <person name="Wagner D."/>
            <person name="Keim P."/>
        </authorList>
    </citation>
    <scope>NUCLEOTIDE SEQUENCE [LARGE SCALE GENOMIC DNA]</scope>
    <source>
        <strain evidence="8 9">MSMB0783</strain>
    </source>
</reference>
<evidence type="ECO:0000313" key="8">
    <source>
        <dbReference type="EMBL" id="AOJ77169.1"/>
    </source>
</evidence>
<evidence type="ECO:0000256" key="1">
    <source>
        <dbReference type="ARBA" id="ARBA00011063"/>
    </source>
</evidence>
<dbReference type="EC" id="3.1.3.48" evidence="2"/>
<organism evidence="8 9">
    <name type="scientific">Burkholderia ubonensis</name>
    <dbReference type="NCBI Taxonomy" id="101571"/>
    <lineage>
        <taxon>Bacteria</taxon>
        <taxon>Pseudomonadati</taxon>
        <taxon>Pseudomonadota</taxon>
        <taxon>Betaproteobacteria</taxon>
        <taxon>Burkholderiales</taxon>
        <taxon>Burkholderiaceae</taxon>
        <taxon>Burkholderia</taxon>
        <taxon>Burkholderia cepacia complex</taxon>
    </lineage>
</organism>
<dbReference type="Pfam" id="PF01451">
    <property type="entry name" value="LMWPc"/>
    <property type="match status" value="1"/>
</dbReference>
<dbReference type="PANTHER" id="PTHR11717">
    <property type="entry name" value="LOW MOLECULAR WEIGHT PROTEIN TYROSINE PHOSPHATASE"/>
    <property type="match status" value="1"/>
</dbReference>